<evidence type="ECO:0000259" key="4">
    <source>
        <dbReference type="PROSITE" id="PS50948"/>
    </source>
</evidence>
<protein>
    <recommendedName>
        <fullName evidence="4">Apple domain-containing protein</fullName>
    </recommendedName>
</protein>
<dbReference type="EMBL" id="CAUOFW020003508">
    <property type="protein sequence ID" value="CAK9160388.1"/>
    <property type="molecule type" value="Genomic_DNA"/>
</dbReference>
<evidence type="ECO:0000256" key="1">
    <source>
        <dbReference type="ARBA" id="ARBA00022729"/>
    </source>
</evidence>
<evidence type="ECO:0000256" key="3">
    <source>
        <dbReference type="SAM" id="Phobius"/>
    </source>
</evidence>
<dbReference type="Pfam" id="PF00954">
    <property type="entry name" value="S_locus_glycop"/>
    <property type="match status" value="1"/>
</dbReference>
<organism evidence="5 6">
    <name type="scientific">Ilex paraguariensis</name>
    <name type="common">yerba mate</name>
    <dbReference type="NCBI Taxonomy" id="185542"/>
    <lineage>
        <taxon>Eukaryota</taxon>
        <taxon>Viridiplantae</taxon>
        <taxon>Streptophyta</taxon>
        <taxon>Embryophyta</taxon>
        <taxon>Tracheophyta</taxon>
        <taxon>Spermatophyta</taxon>
        <taxon>Magnoliopsida</taxon>
        <taxon>eudicotyledons</taxon>
        <taxon>Gunneridae</taxon>
        <taxon>Pentapetalae</taxon>
        <taxon>asterids</taxon>
        <taxon>campanulids</taxon>
        <taxon>Aquifoliales</taxon>
        <taxon>Aquifoliaceae</taxon>
        <taxon>Ilex</taxon>
    </lineage>
</organism>
<dbReference type="InterPro" id="IPR000858">
    <property type="entry name" value="S_locus_glycoprot_dom"/>
</dbReference>
<feature type="transmembrane region" description="Helical" evidence="3">
    <location>
        <begin position="289"/>
        <end position="313"/>
    </location>
</feature>
<keyword evidence="1" id="KW-0732">Signal</keyword>
<name>A0ABC8SU09_9AQUA</name>
<accession>A0ABC8SU09</accession>
<keyword evidence="2" id="KW-1015">Disulfide bond</keyword>
<feature type="domain" description="Apple" evidence="4">
    <location>
        <begin position="182"/>
        <end position="263"/>
    </location>
</feature>
<keyword evidence="3" id="KW-0472">Membrane</keyword>
<dbReference type="CDD" id="cd00054">
    <property type="entry name" value="EGF_CA"/>
    <property type="match status" value="1"/>
</dbReference>
<dbReference type="PROSITE" id="PS50948">
    <property type="entry name" value="PAN"/>
    <property type="match status" value="1"/>
</dbReference>
<reference evidence="5 6" key="1">
    <citation type="submission" date="2024-02" db="EMBL/GenBank/DDBJ databases">
        <authorList>
            <person name="Vignale AGUSTIN F."/>
            <person name="Sosa J E."/>
            <person name="Modenutti C."/>
        </authorList>
    </citation>
    <scope>NUCLEOTIDE SEQUENCE [LARGE SCALE GENOMIC DNA]</scope>
</reference>
<keyword evidence="3" id="KW-0812">Transmembrane</keyword>
<dbReference type="PANTHER" id="PTHR32444">
    <property type="entry name" value="BULB-TYPE LECTIN DOMAIN-CONTAINING PROTEIN"/>
    <property type="match status" value="1"/>
</dbReference>
<evidence type="ECO:0000256" key="2">
    <source>
        <dbReference type="ARBA" id="ARBA00023157"/>
    </source>
</evidence>
<dbReference type="AlphaFoldDB" id="A0ABC8SU09"/>
<keyword evidence="6" id="KW-1185">Reference proteome</keyword>
<comment type="caution">
    <text evidence="5">The sequence shown here is derived from an EMBL/GenBank/DDBJ whole genome shotgun (WGS) entry which is preliminary data.</text>
</comment>
<keyword evidence="3" id="KW-1133">Transmembrane helix</keyword>
<dbReference type="Proteomes" id="UP001642360">
    <property type="component" value="Unassembled WGS sequence"/>
</dbReference>
<dbReference type="InterPro" id="IPR003609">
    <property type="entry name" value="Pan_app"/>
</dbReference>
<gene>
    <name evidence="5" type="ORF">ILEXP_LOCUS29139</name>
</gene>
<evidence type="ECO:0000313" key="6">
    <source>
        <dbReference type="Proteomes" id="UP001642360"/>
    </source>
</evidence>
<dbReference type="CDD" id="cd01098">
    <property type="entry name" value="PAN_AP_plant"/>
    <property type="match status" value="1"/>
</dbReference>
<dbReference type="Pfam" id="PF08276">
    <property type="entry name" value="PAN_2"/>
    <property type="match status" value="1"/>
</dbReference>
<evidence type="ECO:0000313" key="5">
    <source>
        <dbReference type="EMBL" id="CAK9160388.1"/>
    </source>
</evidence>
<dbReference type="SMART" id="SM00473">
    <property type="entry name" value="PAN_AP"/>
    <property type="match status" value="1"/>
</dbReference>
<proteinExistence type="predicted"/>
<dbReference type="PANTHER" id="PTHR32444:SF234">
    <property type="entry name" value="RECEPTOR-LIKE SERINE_THREONINE-PROTEIN KINASE"/>
    <property type="match status" value="1"/>
</dbReference>
<sequence>MKFGWDLRVGLNRRLSSWKNSEDPSPGDLTYGIELHEYPEAVMWKGSKKHYRSGPWNGLRFSGVPNLRPNPLYKFDFFSNEEEVYYTYQFTSESIISSLVLNQTTSLAERHIWMEAEQIWKITLSRPQDDCDDYGVCGANGICNIIATPVCQCLMGFKPKSPARWKLIDTSQGCIRDKPLDCKSAEGFNKFVNLKLPDTTNSWVNKSMNLSECRDKCLKDCSCMAYTNSDIRGTGSGCALWFGDLIDIRQFPTGGDDLYIRMSASSLEGTKNVTTGKSDPGGAKGGTKWIIPVVIVATIVVISGILIMSYYTWKGRTATEGKILNYSHAHSQRTCNGVNLWNF</sequence>